<gene>
    <name evidence="4" type="ORF">H8S37_08410</name>
</gene>
<sequence>MNKDSTKKSIKTRIVSAAWQLFYEKGYDQTTVDDIIALSGTSKGSFYYYFSTKDELLETLSNVLDDFYEELAGKMEPSMNSFDKLLYLNEKAHEMIEKKVPIDLLASLYSTQLTAKGNRHLLDKNRVYYRLITEITEEGQRRGEIRQDKPVSEIVRYYSLCERALISDWCLNQGSYSLSSYTKEYMPVMMAYFRQESEG</sequence>
<proteinExistence type="predicted"/>
<feature type="domain" description="HTH tetR-type" evidence="3">
    <location>
        <begin position="8"/>
        <end position="68"/>
    </location>
</feature>
<dbReference type="SUPFAM" id="SSF46689">
    <property type="entry name" value="Homeodomain-like"/>
    <property type="match status" value="1"/>
</dbReference>
<reference evidence="4" key="1">
    <citation type="submission" date="2020-08" db="EMBL/GenBank/DDBJ databases">
        <title>Genome public.</title>
        <authorList>
            <person name="Liu C."/>
            <person name="Sun Q."/>
        </authorList>
    </citation>
    <scope>NUCLEOTIDE SEQUENCE</scope>
    <source>
        <strain evidence="4">NSJ-55</strain>
    </source>
</reference>
<evidence type="ECO:0000313" key="4">
    <source>
        <dbReference type="EMBL" id="MBC5688946.1"/>
    </source>
</evidence>
<dbReference type="InterPro" id="IPR009057">
    <property type="entry name" value="Homeodomain-like_sf"/>
</dbReference>
<dbReference type="PRINTS" id="PR00455">
    <property type="entry name" value="HTHTETR"/>
</dbReference>
<dbReference type="InterPro" id="IPR050624">
    <property type="entry name" value="HTH-type_Tx_Regulator"/>
</dbReference>
<dbReference type="SUPFAM" id="SSF48498">
    <property type="entry name" value="Tetracyclin repressor-like, C-terminal domain"/>
    <property type="match status" value="1"/>
</dbReference>
<evidence type="ECO:0000256" key="2">
    <source>
        <dbReference type="PROSITE-ProRule" id="PRU00335"/>
    </source>
</evidence>
<organism evidence="4 5">
    <name type="scientific">Mediterraneibacter hominis</name>
    <dbReference type="NCBI Taxonomy" id="2763054"/>
    <lineage>
        <taxon>Bacteria</taxon>
        <taxon>Bacillati</taxon>
        <taxon>Bacillota</taxon>
        <taxon>Clostridia</taxon>
        <taxon>Lachnospirales</taxon>
        <taxon>Lachnospiraceae</taxon>
        <taxon>Mediterraneibacter</taxon>
    </lineage>
</organism>
<comment type="caution">
    <text evidence="4">The sequence shown here is derived from an EMBL/GenBank/DDBJ whole genome shotgun (WGS) entry which is preliminary data.</text>
</comment>
<dbReference type="GO" id="GO:0003677">
    <property type="term" value="F:DNA binding"/>
    <property type="evidence" value="ECO:0007669"/>
    <property type="project" value="UniProtKB-UniRule"/>
</dbReference>
<accession>A0A923LHV3</accession>
<dbReference type="PANTHER" id="PTHR43479">
    <property type="entry name" value="ACREF/ENVCD OPERON REPRESSOR-RELATED"/>
    <property type="match status" value="1"/>
</dbReference>
<dbReference type="AlphaFoldDB" id="A0A923LHV3"/>
<protein>
    <submittedName>
        <fullName evidence="4">TetR/AcrR family transcriptional regulator</fullName>
    </submittedName>
</protein>
<dbReference type="Proteomes" id="UP000652477">
    <property type="component" value="Unassembled WGS sequence"/>
</dbReference>
<dbReference type="PROSITE" id="PS50977">
    <property type="entry name" value="HTH_TETR_2"/>
    <property type="match status" value="1"/>
</dbReference>
<name>A0A923LHV3_9FIRM</name>
<keyword evidence="5" id="KW-1185">Reference proteome</keyword>
<evidence type="ECO:0000256" key="1">
    <source>
        <dbReference type="ARBA" id="ARBA00023125"/>
    </source>
</evidence>
<dbReference type="InterPro" id="IPR036271">
    <property type="entry name" value="Tet_transcr_reg_TetR-rel_C_sf"/>
</dbReference>
<dbReference type="EMBL" id="JACOPF010000001">
    <property type="protein sequence ID" value="MBC5688946.1"/>
    <property type="molecule type" value="Genomic_DNA"/>
</dbReference>
<keyword evidence="1 2" id="KW-0238">DNA-binding</keyword>
<dbReference type="PANTHER" id="PTHR43479:SF11">
    <property type="entry name" value="ACREF_ENVCD OPERON REPRESSOR-RELATED"/>
    <property type="match status" value="1"/>
</dbReference>
<dbReference type="RefSeq" id="WP_186875528.1">
    <property type="nucleotide sequence ID" value="NZ_JACOPF010000001.1"/>
</dbReference>
<dbReference type="Pfam" id="PF00440">
    <property type="entry name" value="TetR_N"/>
    <property type="match status" value="1"/>
</dbReference>
<dbReference type="InterPro" id="IPR001647">
    <property type="entry name" value="HTH_TetR"/>
</dbReference>
<evidence type="ECO:0000313" key="5">
    <source>
        <dbReference type="Proteomes" id="UP000652477"/>
    </source>
</evidence>
<evidence type="ECO:0000259" key="3">
    <source>
        <dbReference type="PROSITE" id="PS50977"/>
    </source>
</evidence>
<dbReference type="Gene3D" id="1.10.357.10">
    <property type="entry name" value="Tetracycline Repressor, domain 2"/>
    <property type="match status" value="1"/>
</dbReference>
<feature type="DNA-binding region" description="H-T-H motif" evidence="2">
    <location>
        <begin position="31"/>
        <end position="50"/>
    </location>
</feature>